<accession>A0A6H0X6N8</accession>
<proteinExistence type="predicted"/>
<dbReference type="Pfam" id="PF17212">
    <property type="entry name" value="Tube"/>
    <property type="match status" value="1"/>
</dbReference>
<evidence type="ECO:0000313" key="1">
    <source>
        <dbReference type="EMBL" id="QIW89965.1"/>
    </source>
</evidence>
<organism evidence="1 2">
    <name type="scientific">Aeromonas phage PS</name>
    <dbReference type="NCBI Taxonomy" id="2723762"/>
    <lineage>
        <taxon>Viruses</taxon>
        <taxon>Duplodnaviria</taxon>
        <taxon>Heunggongvirae</taxon>
        <taxon>Uroviricota</taxon>
        <taxon>Caudoviricetes</taxon>
        <taxon>Autographivirales</taxon>
        <taxon>Autoscriptoviridae</taxon>
        <taxon>Savitribaivirus</taxon>
        <taxon>Savitribaivirus PS</taxon>
    </lineage>
</organism>
<reference evidence="1" key="1">
    <citation type="submission" date="2020-03" db="EMBL/GenBank/DDBJ databases">
        <title>Complete genome sequence of Aeromonas phage PS.</title>
        <authorList>
            <person name="Tagunde S.N."/>
            <person name="Newase S.K."/>
            <person name="Nagar V."/>
            <person name="Kapadnis B.P."/>
            <person name="Pandit S.V."/>
        </authorList>
    </citation>
    <scope>NUCLEOTIDE SEQUENCE</scope>
</reference>
<evidence type="ECO:0000313" key="2">
    <source>
        <dbReference type="Proteomes" id="UP000503286"/>
    </source>
</evidence>
<name>A0A6H0X6N8_9CAUD</name>
<keyword evidence="2" id="KW-1185">Reference proteome</keyword>
<dbReference type="InterPro" id="IPR033767">
    <property type="entry name" value="Tail_Gp11"/>
</dbReference>
<dbReference type="Proteomes" id="UP000503286">
    <property type="component" value="Segment"/>
</dbReference>
<dbReference type="EMBL" id="MT259468">
    <property type="protein sequence ID" value="QIW89965.1"/>
    <property type="molecule type" value="Genomic_DNA"/>
</dbReference>
<sequence>MKLLDAINTVLPYLGEANVTSTTARNTTVQAVLQQIDTAKRTLLGTGWWFNRVKVTLYPGVDGRIKAPINVLSWLPDEGISEIRGEYLYNLDTGDYQFSSALTGLIIQDMDFEELPNYAALVVTYMAALAVYSADLGVDSTYQVELGKNLATASMYLEREHLRKSNLNIGGNRGGKGRFLSALRS</sequence>
<protein>
    <submittedName>
        <fullName evidence="1">Tail tubular protein A</fullName>
    </submittedName>
</protein>